<keyword evidence="3" id="KW-0732">Signal</keyword>
<comment type="caution">
    <text evidence="6">The sequence shown here is derived from an EMBL/GenBank/DDBJ whole genome shotgun (WGS) entry which is preliminary data.</text>
</comment>
<organism evidence="6 7">
    <name type="scientific">Colwellia maritima</name>
    <dbReference type="NCBI Taxonomy" id="2912588"/>
    <lineage>
        <taxon>Bacteria</taxon>
        <taxon>Pseudomonadati</taxon>
        <taxon>Pseudomonadota</taxon>
        <taxon>Gammaproteobacteria</taxon>
        <taxon>Alteromonadales</taxon>
        <taxon>Colwelliaceae</taxon>
        <taxon>Colwellia</taxon>
    </lineage>
</organism>
<evidence type="ECO:0000256" key="1">
    <source>
        <dbReference type="ARBA" id="ARBA00004442"/>
    </source>
</evidence>
<gene>
    <name evidence="6" type="ORF">L3081_23410</name>
</gene>
<dbReference type="PANTHER" id="PTHR38776:SF1">
    <property type="entry name" value="MLTA-INTERACTING PROTEIN-RELATED"/>
    <property type="match status" value="1"/>
</dbReference>
<comment type="subcellular location">
    <subcellularLocation>
        <location evidence="1">Cell outer membrane</location>
    </subcellularLocation>
</comment>
<reference evidence="6" key="1">
    <citation type="submission" date="2022-01" db="EMBL/GenBank/DDBJ databases">
        <title>Colwellia maritima, isolated from seawater.</title>
        <authorList>
            <person name="Kristyanto S."/>
            <person name="Jung J."/>
            <person name="Jeon C.O."/>
        </authorList>
    </citation>
    <scope>NUCLEOTIDE SEQUENCE</scope>
    <source>
        <strain evidence="6">MSW7</strain>
    </source>
</reference>
<dbReference type="RefSeq" id="WP_242288703.1">
    <property type="nucleotide sequence ID" value="NZ_JAKKSL010000006.1"/>
</dbReference>
<dbReference type="PANTHER" id="PTHR38776">
    <property type="entry name" value="MLTA-INTERACTING PROTEIN-RELATED"/>
    <property type="match status" value="1"/>
</dbReference>
<evidence type="ECO:0000256" key="2">
    <source>
        <dbReference type="ARBA" id="ARBA00005722"/>
    </source>
</evidence>
<evidence type="ECO:0000256" key="4">
    <source>
        <dbReference type="ARBA" id="ARBA00023136"/>
    </source>
</evidence>
<keyword evidence="7" id="KW-1185">Reference proteome</keyword>
<dbReference type="Proteomes" id="UP001139646">
    <property type="component" value="Unassembled WGS sequence"/>
</dbReference>
<dbReference type="InterPro" id="IPR010583">
    <property type="entry name" value="MipA"/>
</dbReference>
<comment type="similarity">
    <text evidence="2">Belongs to the MipA/OmpV family.</text>
</comment>
<accession>A0ABS9X6C6</accession>
<proteinExistence type="inferred from homology"/>
<evidence type="ECO:0000313" key="6">
    <source>
        <dbReference type="EMBL" id="MCI2285788.1"/>
    </source>
</evidence>
<keyword evidence="4" id="KW-0472">Membrane</keyword>
<protein>
    <submittedName>
        <fullName evidence="6">MipA/OmpV family protein</fullName>
    </submittedName>
</protein>
<name>A0ABS9X6C6_9GAMM</name>
<evidence type="ECO:0000256" key="3">
    <source>
        <dbReference type="ARBA" id="ARBA00022729"/>
    </source>
</evidence>
<dbReference type="Pfam" id="PF06629">
    <property type="entry name" value="MipA"/>
    <property type="match status" value="1"/>
</dbReference>
<sequence>MSFSLGANWNSEKLVDYYYGISKERDPKVKASYQGKQSVNPYLRFALKHDLSEHWRVRVQVKRVFLAAGTTNSPLVKEDHVNTVFAGVTYDF</sequence>
<evidence type="ECO:0000256" key="5">
    <source>
        <dbReference type="ARBA" id="ARBA00023237"/>
    </source>
</evidence>
<keyword evidence="5" id="KW-0998">Cell outer membrane</keyword>
<dbReference type="EMBL" id="JAKKSL010000006">
    <property type="protein sequence ID" value="MCI2285788.1"/>
    <property type="molecule type" value="Genomic_DNA"/>
</dbReference>
<evidence type="ECO:0000313" key="7">
    <source>
        <dbReference type="Proteomes" id="UP001139646"/>
    </source>
</evidence>